<keyword evidence="2" id="KW-1185">Reference proteome</keyword>
<evidence type="ECO:0000313" key="2">
    <source>
        <dbReference type="Proteomes" id="UP001595807"/>
    </source>
</evidence>
<name>A0ABV8CVQ9_9STRE</name>
<evidence type="ECO:0000313" key="1">
    <source>
        <dbReference type="EMBL" id="MFC3928142.1"/>
    </source>
</evidence>
<dbReference type="Proteomes" id="UP001595807">
    <property type="component" value="Unassembled WGS sequence"/>
</dbReference>
<gene>
    <name evidence="1" type="ORF">ACFORF_06100</name>
</gene>
<dbReference type="EMBL" id="JBHRZV010000045">
    <property type="protein sequence ID" value="MFC3928142.1"/>
    <property type="molecule type" value="Genomic_DNA"/>
</dbReference>
<proteinExistence type="predicted"/>
<accession>A0ABV8CVQ9</accession>
<reference evidence="2" key="1">
    <citation type="journal article" date="2019" name="Int. J. Syst. Evol. Microbiol.">
        <title>The Global Catalogue of Microorganisms (GCM) 10K type strain sequencing project: providing services to taxonomists for standard genome sequencing and annotation.</title>
        <authorList>
            <consortium name="The Broad Institute Genomics Platform"/>
            <consortium name="The Broad Institute Genome Sequencing Center for Infectious Disease"/>
            <person name="Wu L."/>
            <person name="Ma J."/>
        </authorList>
    </citation>
    <scope>NUCLEOTIDE SEQUENCE [LARGE SCALE GENOMIC DNA]</scope>
    <source>
        <strain evidence="2">CCUG 67170</strain>
    </source>
</reference>
<comment type="caution">
    <text evidence="1">The sequence shown here is derived from an EMBL/GenBank/DDBJ whole genome shotgun (WGS) entry which is preliminary data.</text>
</comment>
<dbReference type="RefSeq" id="WP_380426418.1">
    <property type="nucleotide sequence ID" value="NZ_JBHRZV010000045.1"/>
</dbReference>
<protein>
    <recommendedName>
        <fullName evidence="3">Isoleucyl-tRNA synthetase</fullName>
    </recommendedName>
</protein>
<organism evidence="1 2">
    <name type="scientific">Streptococcus caprae</name>
    <dbReference type="NCBI Taxonomy" id="1640501"/>
    <lineage>
        <taxon>Bacteria</taxon>
        <taxon>Bacillati</taxon>
        <taxon>Bacillota</taxon>
        <taxon>Bacilli</taxon>
        <taxon>Lactobacillales</taxon>
        <taxon>Streptococcaceae</taxon>
        <taxon>Streptococcus</taxon>
    </lineage>
</organism>
<sequence length="63" mass="6892">MNTNELFDKVKELISGGDLDKAKAFLEENKDNLGEYFEQAKSLLDGANGVDGILDKVKGLFGK</sequence>
<evidence type="ECO:0008006" key="3">
    <source>
        <dbReference type="Google" id="ProtNLM"/>
    </source>
</evidence>